<dbReference type="SUPFAM" id="SSF52540">
    <property type="entry name" value="P-loop containing nucleoside triphosphate hydrolases"/>
    <property type="match status" value="1"/>
</dbReference>
<keyword evidence="2" id="KW-0813">Transport</keyword>
<evidence type="ECO:0000256" key="3">
    <source>
        <dbReference type="ARBA" id="ARBA00022475"/>
    </source>
</evidence>
<evidence type="ECO:0000256" key="2">
    <source>
        <dbReference type="ARBA" id="ARBA00022448"/>
    </source>
</evidence>
<dbReference type="CDD" id="cd03262">
    <property type="entry name" value="ABC_HisP_GlnQ"/>
    <property type="match status" value="1"/>
</dbReference>
<dbReference type="GO" id="GO:0005886">
    <property type="term" value="C:plasma membrane"/>
    <property type="evidence" value="ECO:0007669"/>
    <property type="project" value="UniProtKB-SubCell"/>
</dbReference>
<dbReference type="PROSITE" id="PS50893">
    <property type="entry name" value="ABC_TRANSPORTER_2"/>
    <property type="match status" value="1"/>
</dbReference>
<dbReference type="GO" id="GO:0005524">
    <property type="term" value="F:ATP binding"/>
    <property type="evidence" value="ECO:0007669"/>
    <property type="project" value="UniProtKB-KW"/>
</dbReference>
<comment type="subcellular location">
    <subcellularLocation>
        <location evidence="1">Cell membrane</location>
        <topology evidence="1">Peripheral membrane protein</topology>
    </subcellularLocation>
</comment>
<dbReference type="Pfam" id="PF00005">
    <property type="entry name" value="ABC_tran"/>
    <property type="match status" value="1"/>
</dbReference>
<dbReference type="PANTHER" id="PTHR43166">
    <property type="entry name" value="AMINO ACID IMPORT ATP-BINDING PROTEIN"/>
    <property type="match status" value="1"/>
</dbReference>
<name>A0A087CU48_BIFRU</name>
<dbReference type="InterPro" id="IPR003439">
    <property type="entry name" value="ABC_transporter-like_ATP-bd"/>
</dbReference>
<dbReference type="PANTHER" id="PTHR43166:SF35">
    <property type="entry name" value="L-CYSTINE IMPORT ATP-BINDING PROTEIN TCYN"/>
    <property type="match status" value="1"/>
</dbReference>
<evidence type="ECO:0000259" key="7">
    <source>
        <dbReference type="PROSITE" id="PS50893"/>
    </source>
</evidence>
<dbReference type="Proteomes" id="UP000029078">
    <property type="component" value="Unassembled WGS sequence"/>
</dbReference>
<reference evidence="8 9" key="1">
    <citation type="submission" date="2014-03" db="EMBL/GenBank/DDBJ databases">
        <title>Genomics of Bifidobacteria.</title>
        <authorList>
            <person name="Ventura M."/>
            <person name="Milani C."/>
            <person name="Lugli G.A."/>
        </authorList>
    </citation>
    <scope>NUCLEOTIDE SEQUENCE [LARGE SCALE GENOMIC DNA]</scope>
    <source>
        <strain evidence="8 9">LMG 21811</strain>
    </source>
</reference>
<dbReference type="STRING" id="78346.BRUM_1712"/>
<keyword evidence="9" id="KW-1185">Reference proteome</keyword>
<evidence type="ECO:0000256" key="6">
    <source>
        <dbReference type="ARBA" id="ARBA00023136"/>
    </source>
</evidence>
<dbReference type="RefSeq" id="WP_026646805.1">
    <property type="nucleotide sequence ID" value="NZ_JGZL01000013.1"/>
</dbReference>
<dbReference type="Gene3D" id="3.40.50.300">
    <property type="entry name" value="P-loop containing nucleotide triphosphate hydrolases"/>
    <property type="match status" value="1"/>
</dbReference>
<protein>
    <submittedName>
        <fullName evidence="8">Amino acid ABC transporter, ATP-binding protein</fullName>
        <ecNumber evidence="8">3.6.3.25</ecNumber>
    </submittedName>
</protein>
<dbReference type="InterPro" id="IPR003593">
    <property type="entry name" value="AAA+_ATPase"/>
</dbReference>
<dbReference type="SMART" id="SM00382">
    <property type="entry name" value="AAA"/>
    <property type="match status" value="1"/>
</dbReference>
<accession>A0A087CU48</accession>
<evidence type="ECO:0000256" key="1">
    <source>
        <dbReference type="ARBA" id="ARBA00004202"/>
    </source>
</evidence>
<gene>
    <name evidence="8" type="ORF">BRUM_1712</name>
</gene>
<keyword evidence="5 8" id="KW-0067">ATP-binding</keyword>
<sequence>MTGHDTGETVVSLKGIRKSFSGNEILKGVDLEVRKGEVLSILGPSGSGKTTLLRCVNALERPDAGIVRVDGTTIDFSGKVPNKQILELRRKTAMVFQNYNLFKNKTVLDNVTQGLTVVRGVAKNEARERALKALSSVGMDGYEDRYPVQLSGGQQQRVSIARALAIRPDVILLDEPTSALDPELVSDVNDVITKVAGTGVTMILVTHEIRFARNVASRVVFVEQGNIIEEGTPEQVIDNPQSPRIKEFLSKMMAK</sequence>
<dbReference type="AlphaFoldDB" id="A0A087CU48"/>
<evidence type="ECO:0000256" key="4">
    <source>
        <dbReference type="ARBA" id="ARBA00022741"/>
    </source>
</evidence>
<dbReference type="GO" id="GO:0015424">
    <property type="term" value="F:ABC-type amino acid transporter activity"/>
    <property type="evidence" value="ECO:0007669"/>
    <property type="project" value="InterPro"/>
</dbReference>
<keyword evidence="6" id="KW-0472">Membrane</keyword>
<dbReference type="PROSITE" id="PS00211">
    <property type="entry name" value="ABC_TRANSPORTER_1"/>
    <property type="match status" value="1"/>
</dbReference>
<keyword evidence="3" id="KW-1003">Cell membrane</keyword>
<dbReference type="InterPro" id="IPR050086">
    <property type="entry name" value="MetN_ABC_transporter-like"/>
</dbReference>
<comment type="caution">
    <text evidence="8">The sequence shown here is derived from an EMBL/GenBank/DDBJ whole genome shotgun (WGS) entry which is preliminary data.</text>
</comment>
<dbReference type="GO" id="GO:0016887">
    <property type="term" value="F:ATP hydrolysis activity"/>
    <property type="evidence" value="ECO:0007669"/>
    <property type="project" value="InterPro"/>
</dbReference>
<evidence type="ECO:0000313" key="9">
    <source>
        <dbReference type="Proteomes" id="UP000029078"/>
    </source>
</evidence>
<dbReference type="EMBL" id="JGZL01000013">
    <property type="protein sequence ID" value="KFI86798.1"/>
    <property type="molecule type" value="Genomic_DNA"/>
</dbReference>
<proteinExistence type="predicted"/>
<evidence type="ECO:0000313" key="8">
    <source>
        <dbReference type="EMBL" id="KFI86798.1"/>
    </source>
</evidence>
<keyword evidence="8" id="KW-0378">Hydrolase</keyword>
<dbReference type="InterPro" id="IPR030679">
    <property type="entry name" value="ABC_ATPase_HisP-typ"/>
</dbReference>
<feature type="domain" description="ABC transporter" evidence="7">
    <location>
        <begin position="11"/>
        <end position="249"/>
    </location>
</feature>
<evidence type="ECO:0000256" key="5">
    <source>
        <dbReference type="ARBA" id="ARBA00022840"/>
    </source>
</evidence>
<dbReference type="InterPro" id="IPR027417">
    <property type="entry name" value="P-loop_NTPase"/>
</dbReference>
<dbReference type="EC" id="3.6.3.25" evidence="8"/>
<organism evidence="8 9">
    <name type="scientific">Bifidobacterium ruminantium</name>
    <dbReference type="NCBI Taxonomy" id="78346"/>
    <lineage>
        <taxon>Bacteria</taxon>
        <taxon>Bacillati</taxon>
        <taxon>Actinomycetota</taxon>
        <taxon>Actinomycetes</taxon>
        <taxon>Bifidobacteriales</taxon>
        <taxon>Bifidobacteriaceae</taxon>
        <taxon>Bifidobacterium</taxon>
    </lineage>
</organism>
<dbReference type="PIRSF" id="PIRSF039085">
    <property type="entry name" value="ABC_ATPase_HisP"/>
    <property type="match status" value="1"/>
</dbReference>
<dbReference type="eggNOG" id="COG1126">
    <property type="taxonomic scope" value="Bacteria"/>
</dbReference>
<keyword evidence="4" id="KW-0547">Nucleotide-binding</keyword>
<dbReference type="InterPro" id="IPR017871">
    <property type="entry name" value="ABC_transporter-like_CS"/>
</dbReference>